<keyword evidence="1" id="KW-0805">Transcription regulation</keyword>
<proteinExistence type="predicted"/>
<sequence length="169" mass="18453">MGGAVSITFAGVLADRSAWRLENCSIAMAMDVIGTRSSMLILREALCGTVRFDDFARRTRTSEAIVAARLKQLTEIGLFVKQPYQEPGKRTRDEYLLTEMGKDLLPAVFALMQWGNKHLQAEEGGPLRLVERSTGEPVTIGPRTESGRSLDPDGLAIVANGDWVDSPSS</sequence>
<dbReference type="PANTHER" id="PTHR33204">
    <property type="entry name" value="TRANSCRIPTIONAL REGULATOR, MARR FAMILY"/>
    <property type="match status" value="1"/>
</dbReference>
<dbReference type="Pfam" id="PF01638">
    <property type="entry name" value="HxlR"/>
    <property type="match status" value="1"/>
</dbReference>
<keyword evidence="3" id="KW-0804">Transcription</keyword>
<dbReference type="Proteomes" id="UP000271548">
    <property type="component" value="Unassembled WGS sequence"/>
</dbReference>
<comment type="caution">
    <text evidence="5">The sequence shown here is derived from an EMBL/GenBank/DDBJ whole genome shotgun (WGS) entry which is preliminary data.</text>
</comment>
<evidence type="ECO:0000256" key="2">
    <source>
        <dbReference type="ARBA" id="ARBA00023125"/>
    </source>
</evidence>
<keyword evidence="2" id="KW-0238">DNA-binding</keyword>
<dbReference type="InterPro" id="IPR002577">
    <property type="entry name" value="HTH_HxlR"/>
</dbReference>
<dbReference type="SUPFAM" id="SSF46785">
    <property type="entry name" value="Winged helix' DNA-binding domain"/>
    <property type="match status" value="1"/>
</dbReference>
<gene>
    <name evidence="5" type="ORF">D7147_05715</name>
</gene>
<dbReference type="EMBL" id="RAZS01000002">
    <property type="protein sequence ID" value="RKN22196.1"/>
    <property type="molecule type" value="Genomic_DNA"/>
</dbReference>
<evidence type="ECO:0000313" key="6">
    <source>
        <dbReference type="Proteomes" id="UP000271548"/>
    </source>
</evidence>
<dbReference type="PANTHER" id="PTHR33204:SF18">
    <property type="entry name" value="TRANSCRIPTIONAL REGULATORY PROTEIN"/>
    <property type="match status" value="1"/>
</dbReference>
<organism evidence="5 6">
    <name type="scientific">Micromonospora musae</name>
    <dbReference type="NCBI Taxonomy" id="1894970"/>
    <lineage>
        <taxon>Bacteria</taxon>
        <taxon>Bacillati</taxon>
        <taxon>Actinomycetota</taxon>
        <taxon>Actinomycetes</taxon>
        <taxon>Micromonosporales</taxon>
        <taxon>Micromonosporaceae</taxon>
        <taxon>Micromonospora</taxon>
    </lineage>
</organism>
<evidence type="ECO:0000256" key="1">
    <source>
        <dbReference type="ARBA" id="ARBA00023015"/>
    </source>
</evidence>
<accession>A0ABX9REM4</accession>
<name>A0ABX9REM4_9ACTN</name>
<protein>
    <submittedName>
        <fullName evidence="5">Transcriptional regulator</fullName>
    </submittedName>
</protein>
<reference evidence="5 6" key="1">
    <citation type="submission" date="2018-09" db="EMBL/GenBank/DDBJ databases">
        <title>Micromonospora sp. nov. MS1-9, isolated from a root of Musa sp.</title>
        <authorList>
            <person name="Kuncharoen N."/>
            <person name="Kudo T."/>
            <person name="Ohkuma M."/>
            <person name="Yuki M."/>
            <person name="Tanasupawat S."/>
        </authorList>
    </citation>
    <scope>NUCLEOTIDE SEQUENCE [LARGE SCALE GENOMIC DNA]</scope>
    <source>
        <strain evidence="5 6">NGC1-4</strain>
    </source>
</reference>
<evidence type="ECO:0000313" key="5">
    <source>
        <dbReference type="EMBL" id="RKN22196.1"/>
    </source>
</evidence>
<dbReference type="Gene3D" id="1.10.10.10">
    <property type="entry name" value="Winged helix-like DNA-binding domain superfamily/Winged helix DNA-binding domain"/>
    <property type="match status" value="1"/>
</dbReference>
<dbReference type="InterPro" id="IPR036388">
    <property type="entry name" value="WH-like_DNA-bd_sf"/>
</dbReference>
<evidence type="ECO:0000256" key="3">
    <source>
        <dbReference type="ARBA" id="ARBA00023163"/>
    </source>
</evidence>
<dbReference type="PROSITE" id="PS51118">
    <property type="entry name" value="HTH_HXLR"/>
    <property type="match status" value="1"/>
</dbReference>
<feature type="domain" description="HTH hxlR-type" evidence="4">
    <location>
        <begin position="24"/>
        <end position="123"/>
    </location>
</feature>
<dbReference type="InterPro" id="IPR036390">
    <property type="entry name" value="WH_DNA-bd_sf"/>
</dbReference>
<keyword evidence="6" id="KW-1185">Reference proteome</keyword>
<evidence type="ECO:0000259" key="4">
    <source>
        <dbReference type="PROSITE" id="PS51118"/>
    </source>
</evidence>